<comment type="caution">
    <text evidence="1">The sequence shown here is derived from an EMBL/GenBank/DDBJ whole genome shotgun (WGS) entry which is preliminary data.</text>
</comment>
<protein>
    <submittedName>
        <fullName evidence="1">Uncharacterized protein</fullName>
    </submittedName>
</protein>
<dbReference type="Proteomes" id="UP001652461">
    <property type="component" value="Unassembled WGS sequence"/>
</dbReference>
<evidence type="ECO:0000313" key="2">
    <source>
        <dbReference type="Proteomes" id="UP001652461"/>
    </source>
</evidence>
<keyword evidence="2" id="KW-1185">Reference proteome</keyword>
<accession>A0ABT2RTG6</accession>
<proteinExistence type="predicted"/>
<organism evidence="1 2">
    <name type="scientific">Laedolimicola ammoniilytica</name>
    <dbReference type="NCBI Taxonomy" id="2981771"/>
    <lineage>
        <taxon>Bacteria</taxon>
        <taxon>Bacillati</taxon>
        <taxon>Bacillota</taxon>
        <taxon>Clostridia</taxon>
        <taxon>Lachnospirales</taxon>
        <taxon>Lachnospiraceae</taxon>
        <taxon>Laedolimicola</taxon>
    </lineage>
</organism>
<dbReference type="RefSeq" id="WP_158361701.1">
    <property type="nucleotide sequence ID" value="NZ_JAOQKC010000002.1"/>
</dbReference>
<reference evidence="1 2" key="1">
    <citation type="journal article" date="2021" name="ISME Commun">
        <title>Automated analysis of genomic sequences facilitates high-throughput and comprehensive description of bacteria.</title>
        <authorList>
            <person name="Hitch T.C.A."/>
        </authorList>
    </citation>
    <scope>NUCLEOTIDE SEQUENCE [LARGE SCALE GENOMIC DNA]</scope>
    <source>
        <strain evidence="1 2">Sanger_04</strain>
    </source>
</reference>
<gene>
    <name evidence="1" type="ORF">OCV63_01690</name>
</gene>
<dbReference type="EMBL" id="JAOQKC010000002">
    <property type="protein sequence ID" value="MCU6695608.1"/>
    <property type="molecule type" value="Genomic_DNA"/>
</dbReference>
<name>A0ABT2RTG6_9FIRM</name>
<sequence>MREYNKLTKELLAEGYSAECHPDYVMVGSTCPDKDNPLSNLDGGFVYVRSHIRKMTFRTPCGLQCRGESCMSSLELEGIEWTFENDMATVQCPYRIAVCEDKHESLPCTGVIKTWCNVHQVDEPYQYENSLEQVEELEEKRISEDKREFIEARKGRACEHHMYYDPEQRAWTMRYRPQICAQNNCRGYCPILGKELDKKRGNVFYDLKTTYLRTDLNGTLFEGQVDSHIEKGRRVFQRPVSLDICRSYEKLCKAELEASIRLKYHSQLFYAEFHHEKFEIDILNIRSECRASRDLLEDLENLKQGIKISFYEENEQWKQKQKKEARRVAQKKKQEHFERLILKSGYASQTREMQKKIEKILSAERIRELEAEYEKRIRAERERPVQLNLFEML</sequence>
<evidence type="ECO:0000313" key="1">
    <source>
        <dbReference type="EMBL" id="MCU6695608.1"/>
    </source>
</evidence>